<dbReference type="OrthoDB" id="9785768at2"/>
<dbReference type="PANTHER" id="PTHR42870">
    <property type="entry name" value="ACETYL-COA C-ACETYLTRANSFERASE"/>
    <property type="match status" value="1"/>
</dbReference>
<protein>
    <submittedName>
        <fullName evidence="3">Thiolase</fullName>
    </submittedName>
</protein>
<dbReference type="InterPro" id="IPR055140">
    <property type="entry name" value="Thiolase_C_2"/>
</dbReference>
<gene>
    <name evidence="3" type="ORF">CSW64_11135</name>
</gene>
<dbReference type="InterPro" id="IPR020616">
    <property type="entry name" value="Thiolase_N"/>
</dbReference>
<dbReference type="GO" id="GO:0003988">
    <property type="term" value="F:acetyl-CoA C-acyltransferase activity"/>
    <property type="evidence" value="ECO:0007669"/>
    <property type="project" value="UniProtKB-ARBA"/>
</dbReference>
<organism evidence="3 4">
    <name type="scientific">Caulobacter mirabilis</name>
    <dbReference type="NCBI Taxonomy" id="69666"/>
    <lineage>
        <taxon>Bacteria</taxon>
        <taxon>Pseudomonadati</taxon>
        <taxon>Pseudomonadota</taxon>
        <taxon>Alphaproteobacteria</taxon>
        <taxon>Caulobacterales</taxon>
        <taxon>Caulobacteraceae</taxon>
        <taxon>Caulobacter</taxon>
    </lineage>
</organism>
<dbReference type="AlphaFoldDB" id="A0A2D2B407"/>
<evidence type="ECO:0000313" key="4">
    <source>
        <dbReference type="Proteomes" id="UP000228945"/>
    </source>
</evidence>
<reference evidence="3 4" key="1">
    <citation type="submission" date="2017-10" db="EMBL/GenBank/DDBJ databases">
        <title>Genome sequence of Caulobacter mirabilis FWC38.</title>
        <authorList>
            <person name="Fiebig A."/>
            <person name="Crosson S."/>
        </authorList>
    </citation>
    <scope>NUCLEOTIDE SEQUENCE [LARGE SCALE GENOMIC DNA]</scope>
    <source>
        <strain evidence="3 4">FWC 38</strain>
    </source>
</reference>
<dbReference type="Proteomes" id="UP000228945">
    <property type="component" value="Chromosome"/>
</dbReference>
<evidence type="ECO:0000259" key="1">
    <source>
        <dbReference type="Pfam" id="PF00108"/>
    </source>
</evidence>
<dbReference type="SUPFAM" id="SSF53901">
    <property type="entry name" value="Thiolase-like"/>
    <property type="match status" value="2"/>
</dbReference>
<keyword evidence="4" id="KW-1185">Reference proteome</keyword>
<feature type="domain" description="Thiolase N-terminal" evidence="1">
    <location>
        <begin position="6"/>
        <end position="194"/>
    </location>
</feature>
<dbReference type="PANTHER" id="PTHR42870:SF1">
    <property type="entry name" value="NON-SPECIFIC LIPID-TRANSFER PROTEIN-LIKE 2"/>
    <property type="match status" value="1"/>
</dbReference>
<proteinExistence type="predicted"/>
<accession>A0A2D2B407</accession>
<evidence type="ECO:0000313" key="3">
    <source>
        <dbReference type="EMBL" id="ATQ44977.1"/>
    </source>
</evidence>
<dbReference type="RefSeq" id="WP_099624212.1">
    <property type="nucleotide sequence ID" value="NZ_CP024201.1"/>
</dbReference>
<dbReference type="Pfam" id="PF00108">
    <property type="entry name" value="Thiolase_N"/>
    <property type="match status" value="1"/>
</dbReference>
<dbReference type="InterPro" id="IPR002155">
    <property type="entry name" value="Thiolase"/>
</dbReference>
<feature type="domain" description="Thiolase C-terminal" evidence="2">
    <location>
        <begin position="270"/>
        <end position="386"/>
    </location>
</feature>
<name>A0A2D2B407_9CAUL</name>
<dbReference type="Gene3D" id="3.40.47.10">
    <property type="match status" value="1"/>
</dbReference>
<dbReference type="Pfam" id="PF22691">
    <property type="entry name" value="Thiolase_C_1"/>
    <property type="match status" value="1"/>
</dbReference>
<dbReference type="KEGG" id="cmb:CSW64_11135"/>
<dbReference type="InterPro" id="IPR016039">
    <property type="entry name" value="Thiolase-like"/>
</dbReference>
<dbReference type="EMBL" id="CP024201">
    <property type="protein sequence ID" value="ATQ44977.1"/>
    <property type="molecule type" value="Genomic_DNA"/>
</dbReference>
<dbReference type="CDD" id="cd00829">
    <property type="entry name" value="SCP-x_thiolase"/>
    <property type="match status" value="1"/>
</dbReference>
<evidence type="ECO:0000259" key="2">
    <source>
        <dbReference type="Pfam" id="PF22691"/>
    </source>
</evidence>
<dbReference type="PIRSF" id="PIRSF000429">
    <property type="entry name" value="Ac-CoA_Ac_transf"/>
    <property type="match status" value="1"/>
</dbReference>
<sequence length="400" mass="41397">MRDDDVYIIGTGRTPFSSDRSASVKALAQSAIETALSDAGVSRAEVQAAYFANAGQGALGGQHMIRGQIALRHAGFEHIPVVNVENACASATTALTQAVALIRAGEADVALAAGAERLATGDRPNEKLFFAGATDVLAAESDGFVAEQDRSVFMDIYASLARDYMERYGATREAFAAVASKNLAHAVHNPNAQRRQALTLGEVLAAREVVWPLTLPMCAPIGNGAAAAVICRGDVLKRFPAASPLRIAAAVLGTGTLDPAQARQDPITKRLARSAYERAGVDPRDVHVAEVHDATAAGEIIQIEALGLVPEGEGGRATLAGETRLGGRIPVNVSGGLEANGHPIGATGLAQVHEIADQLRGRAGARQVERASIGVVENGGGFLGAEEAVASVILIERASL</sequence>